<name>A0ABQ5GHJ7_9ASTR</name>
<sequence length="139" mass="15787">MEKVMNGNVGGYALSSKAFRDTTLEPGKYNRKNLHFGGSRRIRPMLEGNGLKGCIQDKKKFLSPIVTSSQQDQDWILSCQFEVMLHTLIILHSNLLDVTIPTLNTQRDGTKAFKWWKPYHPSYGVTSTPHTRIHKDASN</sequence>
<proteinExistence type="predicted"/>
<organism evidence="1 2">
    <name type="scientific">Tanacetum coccineum</name>
    <dbReference type="NCBI Taxonomy" id="301880"/>
    <lineage>
        <taxon>Eukaryota</taxon>
        <taxon>Viridiplantae</taxon>
        <taxon>Streptophyta</taxon>
        <taxon>Embryophyta</taxon>
        <taxon>Tracheophyta</taxon>
        <taxon>Spermatophyta</taxon>
        <taxon>Magnoliopsida</taxon>
        <taxon>eudicotyledons</taxon>
        <taxon>Gunneridae</taxon>
        <taxon>Pentapetalae</taxon>
        <taxon>asterids</taxon>
        <taxon>campanulids</taxon>
        <taxon>Asterales</taxon>
        <taxon>Asteraceae</taxon>
        <taxon>Asteroideae</taxon>
        <taxon>Anthemideae</taxon>
        <taxon>Anthemidinae</taxon>
        <taxon>Tanacetum</taxon>
    </lineage>
</organism>
<reference evidence="1" key="2">
    <citation type="submission" date="2022-01" db="EMBL/GenBank/DDBJ databases">
        <authorList>
            <person name="Yamashiro T."/>
            <person name="Shiraishi A."/>
            <person name="Satake H."/>
            <person name="Nakayama K."/>
        </authorList>
    </citation>
    <scope>NUCLEOTIDE SEQUENCE</scope>
</reference>
<accession>A0ABQ5GHJ7</accession>
<protein>
    <submittedName>
        <fullName evidence="1">Uncharacterized protein</fullName>
    </submittedName>
</protein>
<gene>
    <name evidence="1" type="ORF">Tco_1041057</name>
</gene>
<dbReference type="EMBL" id="BQNB010018432">
    <property type="protein sequence ID" value="GJT74332.1"/>
    <property type="molecule type" value="Genomic_DNA"/>
</dbReference>
<comment type="caution">
    <text evidence="1">The sequence shown here is derived from an EMBL/GenBank/DDBJ whole genome shotgun (WGS) entry which is preliminary data.</text>
</comment>
<evidence type="ECO:0000313" key="1">
    <source>
        <dbReference type="EMBL" id="GJT74332.1"/>
    </source>
</evidence>
<keyword evidence="2" id="KW-1185">Reference proteome</keyword>
<evidence type="ECO:0000313" key="2">
    <source>
        <dbReference type="Proteomes" id="UP001151760"/>
    </source>
</evidence>
<dbReference type="Proteomes" id="UP001151760">
    <property type="component" value="Unassembled WGS sequence"/>
</dbReference>
<reference evidence="1" key="1">
    <citation type="journal article" date="2022" name="Int. J. Mol. Sci.">
        <title>Draft Genome of Tanacetum Coccineum: Genomic Comparison of Closely Related Tanacetum-Family Plants.</title>
        <authorList>
            <person name="Yamashiro T."/>
            <person name="Shiraishi A."/>
            <person name="Nakayama K."/>
            <person name="Satake H."/>
        </authorList>
    </citation>
    <scope>NUCLEOTIDE SEQUENCE</scope>
</reference>